<evidence type="ECO:0000256" key="1">
    <source>
        <dbReference type="ARBA" id="ARBA00022691"/>
    </source>
</evidence>
<dbReference type="SUPFAM" id="SSF102114">
    <property type="entry name" value="Radical SAM enzymes"/>
    <property type="match status" value="1"/>
</dbReference>
<dbReference type="PANTHER" id="PTHR11228:SF7">
    <property type="entry name" value="PQQA PEPTIDE CYCLASE"/>
    <property type="match status" value="1"/>
</dbReference>
<dbReference type="GO" id="GO:0046872">
    <property type="term" value="F:metal ion binding"/>
    <property type="evidence" value="ECO:0007669"/>
    <property type="project" value="UniProtKB-KW"/>
</dbReference>
<accession>A0A1F5DQ96</accession>
<dbReference type="EMBL" id="MEZT01000003">
    <property type="protein sequence ID" value="OGD57348.1"/>
    <property type="molecule type" value="Genomic_DNA"/>
</dbReference>
<evidence type="ECO:0000313" key="6">
    <source>
        <dbReference type="EMBL" id="OGD57348.1"/>
    </source>
</evidence>
<dbReference type="Gene3D" id="3.20.20.70">
    <property type="entry name" value="Aldolase class I"/>
    <property type="match status" value="1"/>
</dbReference>
<dbReference type="InterPro" id="IPR058240">
    <property type="entry name" value="rSAM_sf"/>
</dbReference>
<dbReference type="InterPro" id="IPR007197">
    <property type="entry name" value="rSAM"/>
</dbReference>
<dbReference type="CDD" id="cd01335">
    <property type="entry name" value="Radical_SAM"/>
    <property type="match status" value="1"/>
</dbReference>
<evidence type="ECO:0000313" key="7">
    <source>
        <dbReference type="Proteomes" id="UP000178764"/>
    </source>
</evidence>
<dbReference type="Pfam" id="PF04055">
    <property type="entry name" value="Radical_SAM"/>
    <property type="match status" value="1"/>
</dbReference>
<keyword evidence="3" id="KW-0408">Iron</keyword>
<evidence type="ECO:0000256" key="4">
    <source>
        <dbReference type="ARBA" id="ARBA00023014"/>
    </source>
</evidence>
<keyword evidence="1" id="KW-0949">S-adenosyl-L-methionine</keyword>
<proteinExistence type="predicted"/>
<dbReference type="InterPro" id="IPR013785">
    <property type="entry name" value="Aldolase_TIM"/>
</dbReference>
<gene>
    <name evidence="6" type="ORF">A2V71_00835</name>
</gene>
<keyword evidence="2" id="KW-0479">Metal-binding</keyword>
<dbReference type="GO" id="GO:0051536">
    <property type="term" value="F:iron-sulfur cluster binding"/>
    <property type="evidence" value="ECO:0007669"/>
    <property type="project" value="UniProtKB-KW"/>
</dbReference>
<evidence type="ECO:0000256" key="2">
    <source>
        <dbReference type="ARBA" id="ARBA00022723"/>
    </source>
</evidence>
<dbReference type="Proteomes" id="UP000178764">
    <property type="component" value="Unassembled WGS sequence"/>
</dbReference>
<protein>
    <recommendedName>
        <fullName evidence="5">Radical SAM core domain-containing protein</fullName>
    </recommendedName>
</protein>
<sequence>MVEDRISRLLSILTTEGDSFKLHDAAQKAMFHRENFTAFLEGRDRDVQPVTVEIVPSLECNQRCPRCTYTQNQSKAKYHTSQRTMTTETFINIMEGLKSLPQTKSLIFTGGGEPLMHRLIIAFMNSAVSHFGYEIGLYTNGTLLNDFWIQRIMEIAPAFVRVSLNAGTLETHAKVYGYNLEKKNYFEIVTRNIVSLAKAKARLSSKTIVGIGIIISEKNYLELPEIADLMIRLSRESDGNIKYVAIRPEVCYFDEKLRVVKTQPNTDIFSQISDEIEKEVGEKVRPEGMDVLVNRAGFEHLVKPYTNTPNIANSWSASFDYDGLFYITSEHNGMQGFSMGDVRKESPGAIWQGETRGKLMADMASGKIKTLPYFKLKTLNDMLLRIRTELGVLTSDEVTQLYQLFPLESVPEYVNFI</sequence>
<organism evidence="6 7">
    <name type="scientific">Candidatus Berkelbacteria bacterium RBG_13_40_8</name>
    <dbReference type="NCBI Taxonomy" id="1797467"/>
    <lineage>
        <taxon>Bacteria</taxon>
        <taxon>Candidatus Berkelbacteria</taxon>
    </lineage>
</organism>
<reference evidence="6 7" key="1">
    <citation type="journal article" date="2016" name="Nat. Commun.">
        <title>Thousands of microbial genomes shed light on interconnected biogeochemical processes in an aquifer system.</title>
        <authorList>
            <person name="Anantharaman K."/>
            <person name="Brown C.T."/>
            <person name="Hug L.A."/>
            <person name="Sharon I."/>
            <person name="Castelle C.J."/>
            <person name="Probst A.J."/>
            <person name="Thomas B.C."/>
            <person name="Singh A."/>
            <person name="Wilkins M.J."/>
            <person name="Karaoz U."/>
            <person name="Brodie E.L."/>
            <person name="Williams K.H."/>
            <person name="Hubbard S.S."/>
            <person name="Banfield J.F."/>
        </authorList>
    </citation>
    <scope>NUCLEOTIDE SEQUENCE [LARGE SCALE GENOMIC DNA]</scope>
</reference>
<dbReference type="InterPro" id="IPR050377">
    <property type="entry name" value="Radical_SAM_PqqE_MftC-like"/>
</dbReference>
<dbReference type="PANTHER" id="PTHR11228">
    <property type="entry name" value="RADICAL SAM DOMAIN PROTEIN"/>
    <property type="match status" value="1"/>
</dbReference>
<dbReference type="AlphaFoldDB" id="A0A1F5DQ96"/>
<evidence type="ECO:0000259" key="5">
    <source>
        <dbReference type="Pfam" id="PF04055"/>
    </source>
</evidence>
<keyword evidence="4" id="KW-0411">Iron-sulfur</keyword>
<dbReference type="SFLD" id="SFLDG01067">
    <property type="entry name" value="SPASM/twitch_domain_containing"/>
    <property type="match status" value="1"/>
</dbReference>
<evidence type="ECO:0000256" key="3">
    <source>
        <dbReference type="ARBA" id="ARBA00023004"/>
    </source>
</evidence>
<feature type="domain" description="Radical SAM core" evidence="5">
    <location>
        <begin position="55"/>
        <end position="202"/>
    </location>
</feature>
<dbReference type="GO" id="GO:0003824">
    <property type="term" value="F:catalytic activity"/>
    <property type="evidence" value="ECO:0007669"/>
    <property type="project" value="InterPro"/>
</dbReference>
<dbReference type="SFLD" id="SFLDS00029">
    <property type="entry name" value="Radical_SAM"/>
    <property type="match status" value="1"/>
</dbReference>
<name>A0A1F5DQ96_9BACT</name>
<comment type="caution">
    <text evidence="6">The sequence shown here is derived from an EMBL/GenBank/DDBJ whole genome shotgun (WGS) entry which is preliminary data.</text>
</comment>